<feature type="transmembrane region" description="Helical" evidence="1">
    <location>
        <begin position="30"/>
        <end position="50"/>
    </location>
</feature>
<evidence type="ECO:0000313" key="2">
    <source>
        <dbReference type="EMBL" id="GLR11730.1"/>
    </source>
</evidence>
<name>A0ABQ5Y9V4_9NEIS</name>
<evidence type="ECO:0000256" key="1">
    <source>
        <dbReference type="SAM" id="Phobius"/>
    </source>
</evidence>
<protein>
    <recommendedName>
        <fullName evidence="4">MFS transporter</fullName>
    </recommendedName>
</protein>
<gene>
    <name evidence="2" type="ORF">GCM10007907_05200</name>
</gene>
<accession>A0ABQ5Y9V4</accession>
<comment type="caution">
    <text evidence="2">The sequence shown here is derived from an EMBL/GenBank/DDBJ whole genome shotgun (WGS) entry which is preliminary data.</text>
</comment>
<sequence>MSVLLLTKLTLSPLLIGLASLAGRRWGPNVAGMLGGLPIVAGPLVVVLWLTQGEHYAAQVALSSPAGVWGNVAYMLGVGYASAYLRWPGAILAGWGAYLLVAFGVYGLGLAESRWVAVLVVAGLWLAATQLLPKPRAAPPAATLPRSELLVRILAAACLVFGLSTASPLLGPALTGVFAGAPVAATVIPAFTYANAGRDALLLALRGFLTGLMGFAVFFLVLAETVAPLGWWALLVSALAGGAVGWLATLWARRSA</sequence>
<keyword evidence="1" id="KW-0472">Membrane</keyword>
<feature type="transmembrane region" description="Helical" evidence="1">
    <location>
        <begin position="149"/>
        <end position="167"/>
    </location>
</feature>
<feature type="transmembrane region" description="Helical" evidence="1">
    <location>
        <begin position="229"/>
        <end position="252"/>
    </location>
</feature>
<evidence type="ECO:0008006" key="4">
    <source>
        <dbReference type="Google" id="ProtNLM"/>
    </source>
</evidence>
<keyword evidence="1" id="KW-1133">Transmembrane helix</keyword>
<dbReference type="RefSeq" id="WP_284194872.1">
    <property type="nucleotide sequence ID" value="NZ_BSOG01000001.1"/>
</dbReference>
<organism evidence="2 3">
    <name type="scientific">Chitinimonas prasina</name>
    <dbReference type="NCBI Taxonomy" id="1434937"/>
    <lineage>
        <taxon>Bacteria</taxon>
        <taxon>Pseudomonadati</taxon>
        <taxon>Pseudomonadota</taxon>
        <taxon>Betaproteobacteria</taxon>
        <taxon>Neisseriales</taxon>
        <taxon>Chitinibacteraceae</taxon>
        <taxon>Chitinimonas</taxon>
    </lineage>
</organism>
<feature type="transmembrane region" description="Helical" evidence="1">
    <location>
        <begin position="56"/>
        <end position="77"/>
    </location>
</feature>
<proteinExistence type="predicted"/>
<keyword evidence="1" id="KW-0812">Transmembrane</keyword>
<feature type="transmembrane region" description="Helical" evidence="1">
    <location>
        <begin position="6"/>
        <end position="23"/>
    </location>
</feature>
<feature type="transmembrane region" description="Helical" evidence="1">
    <location>
        <begin position="115"/>
        <end position="133"/>
    </location>
</feature>
<keyword evidence="3" id="KW-1185">Reference proteome</keyword>
<reference evidence="3" key="1">
    <citation type="journal article" date="2019" name="Int. J. Syst. Evol. Microbiol.">
        <title>The Global Catalogue of Microorganisms (GCM) 10K type strain sequencing project: providing services to taxonomists for standard genome sequencing and annotation.</title>
        <authorList>
            <consortium name="The Broad Institute Genomics Platform"/>
            <consortium name="The Broad Institute Genome Sequencing Center for Infectious Disease"/>
            <person name="Wu L."/>
            <person name="Ma J."/>
        </authorList>
    </citation>
    <scope>NUCLEOTIDE SEQUENCE [LARGE SCALE GENOMIC DNA]</scope>
    <source>
        <strain evidence="3">NBRC 110044</strain>
    </source>
</reference>
<dbReference type="Proteomes" id="UP001156706">
    <property type="component" value="Unassembled WGS sequence"/>
</dbReference>
<evidence type="ECO:0000313" key="3">
    <source>
        <dbReference type="Proteomes" id="UP001156706"/>
    </source>
</evidence>
<dbReference type="EMBL" id="BSOG01000001">
    <property type="protein sequence ID" value="GLR11730.1"/>
    <property type="molecule type" value="Genomic_DNA"/>
</dbReference>
<feature type="transmembrane region" description="Helical" evidence="1">
    <location>
        <begin position="173"/>
        <end position="194"/>
    </location>
</feature>
<feature type="transmembrane region" description="Helical" evidence="1">
    <location>
        <begin position="89"/>
        <end position="109"/>
    </location>
</feature>
<feature type="transmembrane region" description="Helical" evidence="1">
    <location>
        <begin position="201"/>
        <end position="223"/>
    </location>
</feature>